<dbReference type="GeneTree" id="ENSGT00940000154344"/>
<evidence type="ECO:0000256" key="9">
    <source>
        <dbReference type="ARBA" id="ARBA00023136"/>
    </source>
</evidence>
<feature type="region of interest" description="Disordered" evidence="13">
    <location>
        <begin position="272"/>
        <end position="293"/>
    </location>
</feature>
<dbReference type="GO" id="GO:0007155">
    <property type="term" value="P:cell adhesion"/>
    <property type="evidence" value="ECO:0007669"/>
    <property type="project" value="UniProtKB-KW"/>
</dbReference>
<keyword evidence="8 14" id="KW-1133">Transmembrane helix</keyword>
<evidence type="ECO:0000256" key="10">
    <source>
        <dbReference type="ARBA" id="ARBA00037814"/>
    </source>
</evidence>
<dbReference type="OrthoDB" id="8961553at2759"/>
<dbReference type="PANTHER" id="PTHR15076:SF12">
    <property type="entry name" value="CD99 ANTIGEN-LIKE PROTEIN 2"/>
    <property type="match status" value="1"/>
</dbReference>
<feature type="region of interest" description="Disordered" evidence="13">
    <location>
        <begin position="83"/>
        <end position="121"/>
    </location>
</feature>
<dbReference type="Bgee" id="ENSMODG00000028278">
    <property type="expression patterns" value="Expressed in spinal cord and 18 other cell types or tissues"/>
</dbReference>
<accession>A0A5F8H5D0</accession>
<comment type="subcellular location">
    <subcellularLocation>
        <location evidence="1">Cell junction</location>
    </subcellularLocation>
    <subcellularLocation>
        <location evidence="10">Cell membrane</location>
        <topology evidence="10">Single-pass type I membrane protein</topology>
        <orientation evidence="10">Extracellular side</orientation>
    </subcellularLocation>
</comment>
<keyword evidence="7" id="KW-0965">Cell junction</keyword>
<protein>
    <recommendedName>
        <fullName evidence="11">CD99 antigen-like protein 2</fullName>
    </recommendedName>
</protein>
<evidence type="ECO:0000256" key="12">
    <source>
        <dbReference type="ARBA" id="ARBA00045822"/>
    </source>
</evidence>
<evidence type="ECO:0000256" key="3">
    <source>
        <dbReference type="ARBA" id="ARBA00022475"/>
    </source>
</evidence>
<evidence type="ECO:0000256" key="14">
    <source>
        <dbReference type="SAM" id="Phobius"/>
    </source>
</evidence>
<evidence type="ECO:0000256" key="6">
    <source>
        <dbReference type="ARBA" id="ARBA00022889"/>
    </source>
</evidence>
<comment type="function">
    <text evidence="12">Plays a role in a late step of leukocyte extravasation helping cells to overcome the endothelial basement membrane. Acts at the same site as, but independently of, PECAM1. Homophilic adhesion molecule, but these interactions may not be required for cell aggregation.</text>
</comment>
<evidence type="ECO:0000256" key="11">
    <source>
        <dbReference type="ARBA" id="ARBA00040427"/>
    </source>
</evidence>
<dbReference type="InParanoid" id="A0A5F8H5D0"/>
<feature type="compositionally biased region" description="Basic and acidic residues" evidence="13">
    <location>
        <begin position="168"/>
        <end position="178"/>
    </location>
</feature>
<dbReference type="RefSeq" id="XP_056665797.1">
    <property type="nucleotide sequence ID" value="XM_056809819.1"/>
</dbReference>
<dbReference type="Pfam" id="PF12301">
    <property type="entry name" value="CD99L2"/>
    <property type="match status" value="1"/>
</dbReference>
<feature type="region of interest" description="Disordered" evidence="13">
    <location>
        <begin position="133"/>
        <end position="182"/>
    </location>
</feature>
<evidence type="ECO:0000256" key="5">
    <source>
        <dbReference type="ARBA" id="ARBA00022729"/>
    </source>
</evidence>
<keyword evidence="4 14" id="KW-0812">Transmembrane</keyword>
<sequence>MLVSLGSYLGASATRRSIWRNSPSNGNPSLTWTLHWSFFIIVANNFGVGTSLEDGLGESKRTEVAKDLRFDWTDSLYKQIERFRRGSGKPKQNPPSDFDLHDALDLQPTPKSPPKKTDSELLGFDLSDALDDGNDGFNDGGRKPNKNPGGGFSDKDLEDIIGGGYQPDKGKGDGKYESNDDSGSGVIAETGTIAGIASALAMALIGAVSSYISYQQKKFCFNIQRGLNADYAKGQNLEGVSTEEPRAPSAFSSDLVIHSALSSHKTLLEYGHQEDKEWPHYARRTTAQSPRAS</sequence>
<evidence type="ECO:0000256" key="13">
    <source>
        <dbReference type="SAM" id="MobiDB-lite"/>
    </source>
</evidence>
<dbReference type="GeneID" id="103105167"/>
<keyword evidence="3" id="KW-1003">Cell membrane</keyword>
<evidence type="ECO:0000256" key="7">
    <source>
        <dbReference type="ARBA" id="ARBA00022949"/>
    </source>
</evidence>
<reference evidence="15" key="3">
    <citation type="submission" date="2025-09" db="UniProtKB">
        <authorList>
            <consortium name="Ensembl"/>
        </authorList>
    </citation>
    <scope>IDENTIFICATION</scope>
</reference>
<dbReference type="InterPro" id="IPR022078">
    <property type="entry name" value="CD99L2"/>
</dbReference>
<evidence type="ECO:0000313" key="16">
    <source>
        <dbReference type="Proteomes" id="UP000002280"/>
    </source>
</evidence>
<evidence type="ECO:0000256" key="2">
    <source>
        <dbReference type="ARBA" id="ARBA00008763"/>
    </source>
</evidence>
<feature type="transmembrane region" description="Helical" evidence="14">
    <location>
        <begin position="193"/>
        <end position="214"/>
    </location>
</feature>
<organism evidence="15 16">
    <name type="scientific">Monodelphis domestica</name>
    <name type="common">Gray short-tailed opossum</name>
    <dbReference type="NCBI Taxonomy" id="13616"/>
    <lineage>
        <taxon>Eukaryota</taxon>
        <taxon>Metazoa</taxon>
        <taxon>Chordata</taxon>
        <taxon>Craniata</taxon>
        <taxon>Vertebrata</taxon>
        <taxon>Euteleostomi</taxon>
        <taxon>Mammalia</taxon>
        <taxon>Metatheria</taxon>
        <taxon>Didelphimorphia</taxon>
        <taxon>Didelphidae</taxon>
        <taxon>Monodelphis</taxon>
    </lineage>
</organism>
<evidence type="ECO:0000256" key="4">
    <source>
        <dbReference type="ARBA" id="ARBA00022692"/>
    </source>
</evidence>
<dbReference type="RefSeq" id="XP_007507342.1">
    <property type="nucleotide sequence ID" value="XM_007507280.3"/>
</dbReference>
<dbReference type="GO" id="GO:0070161">
    <property type="term" value="C:anchoring junction"/>
    <property type="evidence" value="ECO:0007669"/>
    <property type="project" value="UniProtKB-SubCell"/>
</dbReference>
<evidence type="ECO:0000313" key="15">
    <source>
        <dbReference type="Ensembl" id="ENSMODP00000054749.1"/>
    </source>
</evidence>
<keyword evidence="5" id="KW-0732">Signal</keyword>
<gene>
    <name evidence="15" type="primary">CD99L2</name>
</gene>
<dbReference type="GO" id="GO:0005886">
    <property type="term" value="C:plasma membrane"/>
    <property type="evidence" value="ECO:0007669"/>
    <property type="project" value="UniProtKB-SubCell"/>
</dbReference>
<keyword evidence="9 14" id="KW-0472">Membrane</keyword>
<dbReference type="CTD" id="83692"/>
<proteinExistence type="inferred from homology"/>
<reference evidence="15 16" key="1">
    <citation type="journal article" date="2007" name="Nature">
        <title>Genome of the marsupial Monodelphis domestica reveals innovation in non-coding sequences.</title>
        <authorList>
            <person name="Mikkelsen T.S."/>
            <person name="Wakefield M.J."/>
            <person name="Aken B."/>
            <person name="Amemiya C.T."/>
            <person name="Chang J.L."/>
            <person name="Duke S."/>
            <person name="Garber M."/>
            <person name="Gentles A.J."/>
            <person name="Goodstadt L."/>
            <person name="Heger A."/>
            <person name="Jurka J."/>
            <person name="Kamal M."/>
            <person name="Mauceli E."/>
            <person name="Searle S.M."/>
            <person name="Sharpe T."/>
            <person name="Baker M.L."/>
            <person name="Batzer M.A."/>
            <person name="Benos P.V."/>
            <person name="Belov K."/>
            <person name="Clamp M."/>
            <person name="Cook A."/>
            <person name="Cuff J."/>
            <person name="Das R."/>
            <person name="Davidow L."/>
            <person name="Deakin J.E."/>
            <person name="Fazzari M.J."/>
            <person name="Glass J.L."/>
            <person name="Grabherr M."/>
            <person name="Greally J.M."/>
            <person name="Gu W."/>
            <person name="Hore T.A."/>
            <person name="Huttley G.A."/>
            <person name="Kleber M."/>
            <person name="Jirtle R.L."/>
            <person name="Koina E."/>
            <person name="Lee J.T."/>
            <person name="Mahony S."/>
            <person name="Marra M.A."/>
            <person name="Miller R.D."/>
            <person name="Nicholls R.D."/>
            <person name="Oda M."/>
            <person name="Papenfuss A.T."/>
            <person name="Parra Z.E."/>
            <person name="Pollock D.D."/>
            <person name="Ray D.A."/>
            <person name="Schein J.E."/>
            <person name="Speed T.P."/>
            <person name="Thompson K."/>
            <person name="VandeBerg J.L."/>
            <person name="Wade C.M."/>
            <person name="Walker J.A."/>
            <person name="Waters P.D."/>
            <person name="Webber C."/>
            <person name="Weidman J.R."/>
            <person name="Xie X."/>
            <person name="Zody M.C."/>
            <person name="Baldwin J."/>
            <person name="Abdouelleil A."/>
            <person name="Abdulkadir J."/>
            <person name="Abebe A."/>
            <person name="Abera B."/>
            <person name="Abreu J."/>
            <person name="Acer S.C."/>
            <person name="Aftuck L."/>
            <person name="Alexander A."/>
            <person name="An P."/>
            <person name="Anderson E."/>
            <person name="Anderson S."/>
            <person name="Arachi H."/>
            <person name="Azer M."/>
            <person name="Bachantsang P."/>
            <person name="Barry A."/>
            <person name="Bayul T."/>
            <person name="Berlin A."/>
            <person name="Bessette D."/>
            <person name="Bloom T."/>
            <person name="Bloom T."/>
            <person name="Boguslavskiy L."/>
            <person name="Bonnet C."/>
            <person name="Boukhgalter B."/>
            <person name="Bourzgui I."/>
            <person name="Brown A."/>
            <person name="Cahill P."/>
            <person name="Channer S."/>
            <person name="Cheshatsang Y."/>
            <person name="Chuda L."/>
            <person name="Citroen M."/>
            <person name="Collymore A."/>
            <person name="Cooke P."/>
            <person name="Costello M."/>
            <person name="D'Aco K."/>
            <person name="Daza R."/>
            <person name="De Haan G."/>
            <person name="DeGray S."/>
            <person name="DeMaso C."/>
            <person name="Dhargay N."/>
            <person name="Dooley K."/>
            <person name="Dooley E."/>
            <person name="Doricent M."/>
            <person name="Dorje P."/>
            <person name="Dorjee K."/>
            <person name="Dupes A."/>
            <person name="Elong R."/>
            <person name="Falk J."/>
            <person name="Farina A."/>
            <person name="Faro S."/>
            <person name="Ferguson D."/>
            <person name="Fisher S."/>
            <person name="Foley C.D."/>
            <person name="Franke A."/>
            <person name="Friedrich D."/>
            <person name="Gadbois L."/>
            <person name="Gearin G."/>
            <person name="Gearin C.R."/>
            <person name="Giannoukos G."/>
            <person name="Goode T."/>
            <person name="Graham J."/>
            <person name="Grandbois E."/>
            <person name="Grewal S."/>
            <person name="Gyaltsen K."/>
            <person name="Hafez N."/>
            <person name="Hagos B."/>
            <person name="Hall J."/>
            <person name="Henson C."/>
            <person name="Hollinger A."/>
            <person name="Honan T."/>
            <person name="Huard M.D."/>
            <person name="Hughes L."/>
            <person name="Hurhula B."/>
            <person name="Husby M.E."/>
            <person name="Kamat A."/>
            <person name="Kanga B."/>
            <person name="Kashin S."/>
            <person name="Khazanovich D."/>
            <person name="Kisner P."/>
            <person name="Lance K."/>
            <person name="Lara M."/>
            <person name="Lee W."/>
            <person name="Lennon N."/>
            <person name="Letendre F."/>
            <person name="LeVine R."/>
            <person name="Lipovsky A."/>
            <person name="Liu X."/>
            <person name="Liu J."/>
            <person name="Liu S."/>
            <person name="Lokyitsang T."/>
            <person name="Lokyitsang Y."/>
            <person name="Lubonja R."/>
            <person name="Lui A."/>
            <person name="MacDonald P."/>
            <person name="Magnisalis V."/>
            <person name="Maru K."/>
            <person name="Matthews C."/>
            <person name="McCusker W."/>
            <person name="McDonough S."/>
            <person name="Mehta T."/>
            <person name="Meldrim J."/>
            <person name="Meneus L."/>
            <person name="Mihai O."/>
            <person name="Mihalev A."/>
            <person name="Mihova T."/>
            <person name="Mittelman R."/>
            <person name="Mlenga V."/>
            <person name="Montmayeur A."/>
            <person name="Mulrain L."/>
            <person name="Navidi A."/>
            <person name="Naylor J."/>
            <person name="Negash T."/>
            <person name="Nguyen T."/>
            <person name="Nguyen N."/>
            <person name="Nicol R."/>
            <person name="Norbu C."/>
            <person name="Norbu N."/>
            <person name="Novod N."/>
            <person name="O'Neill B."/>
            <person name="Osman S."/>
            <person name="Markiewicz E."/>
            <person name="Oyono O.L."/>
            <person name="Patti C."/>
            <person name="Phunkhang P."/>
            <person name="Pierre F."/>
            <person name="Priest M."/>
            <person name="Raghuraman S."/>
            <person name="Rege F."/>
            <person name="Reyes R."/>
            <person name="Rise C."/>
            <person name="Rogov P."/>
            <person name="Ross K."/>
            <person name="Ryan E."/>
            <person name="Settipalli S."/>
            <person name="Shea T."/>
            <person name="Sherpa N."/>
            <person name="Shi L."/>
            <person name="Shih D."/>
            <person name="Sparrow T."/>
            <person name="Spaulding J."/>
            <person name="Stalker J."/>
            <person name="Stange-Thomann N."/>
            <person name="Stavropoulos S."/>
            <person name="Stone C."/>
            <person name="Strader C."/>
            <person name="Tesfaye S."/>
            <person name="Thomson T."/>
            <person name="Thoulutsang Y."/>
            <person name="Thoulutsang D."/>
            <person name="Topham K."/>
            <person name="Topping I."/>
            <person name="Tsamla T."/>
            <person name="Vassiliev H."/>
            <person name="Vo A."/>
            <person name="Wangchuk T."/>
            <person name="Wangdi T."/>
            <person name="Weiand M."/>
            <person name="Wilkinson J."/>
            <person name="Wilson A."/>
            <person name="Yadav S."/>
            <person name="Young G."/>
            <person name="Yu Q."/>
            <person name="Zembek L."/>
            <person name="Zhong D."/>
            <person name="Zimmer A."/>
            <person name="Zwirko Z."/>
            <person name="Jaffe D.B."/>
            <person name="Alvarez P."/>
            <person name="Brockman W."/>
            <person name="Butler J."/>
            <person name="Chin C."/>
            <person name="Gnerre S."/>
            <person name="MacCallum I."/>
            <person name="Graves J.A."/>
            <person name="Ponting C.P."/>
            <person name="Breen M."/>
            <person name="Samollow P.B."/>
            <person name="Lander E.S."/>
            <person name="Lindblad-Toh K."/>
        </authorList>
    </citation>
    <scope>NUCLEOTIDE SEQUENCE [LARGE SCALE GENOMIC DNA]</scope>
</reference>
<evidence type="ECO:0000256" key="1">
    <source>
        <dbReference type="ARBA" id="ARBA00004282"/>
    </source>
</evidence>
<dbReference type="Ensembl" id="ENSMODT00000065197.1">
    <property type="protein sequence ID" value="ENSMODP00000054749.1"/>
    <property type="gene ID" value="ENSMODG00000028278.2"/>
</dbReference>
<name>A0A5F8H5D0_MONDO</name>
<keyword evidence="6" id="KW-0130">Cell adhesion</keyword>
<dbReference type="Proteomes" id="UP000002280">
    <property type="component" value="Chromosome X"/>
</dbReference>
<dbReference type="AlphaFoldDB" id="A0A5F8H5D0"/>
<reference evidence="15" key="2">
    <citation type="submission" date="2025-08" db="UniProtKB">
        <authorList>
            <consortium name="Ensembl"/>
        </authorList>
    </citation>
    <scope>IDENTIFICATION</scope>
</reference>
<keyword evidence="16" id="KW-1185">Reference proteome</keyword>
<comment type="similarity">
    <text evidence="2">Belongs to the CD99 family.</text>
</comment>
<dbReference type="STRING" id="13616.ENSMODP00000054749"/>
<dbReference type="PANTHER" id="PTHR15076">
    <property type="entry name" value="CD99/MIC2 PROTEIN RELATED"/>
    <property type="match status" value="1"/>
</dbReference>
<evidence type="ECO:0000256" key="8">
    <source>
        <dbReference type="ARBA" id="ARBA00022989"/>
    </source>
</evidence>